<organism evidence="5 6">
    <name type="scientific">Chitinimonas taiwanensis DSM 18899</name>
    <dbReference type="NCBI Taxonomy" id="1121279"/>
    <lineage>
        <taxon>Bacteria</taxon>
        <taxon>Pseudomonadati</taxon>
        <taxon>Pseudomonadota</taxon>
        <taxon>Betaproteobacteria</taxon>
        <taxon>Neisseriales</taxon>
        <taxon>Chitinibacteraceae</taxon>
        <taxon>Chitinimonas</taxon>
    </lineage>
</organism>
<dbReference type="Pfam" id="PF16113">
    <property type="entry name" value="ECH_2"/>
    <property type="match status" value="1"/>
</dbReference>
<dbReference type="InterPro" id="IPR045004">
    <property type="entry name" value="ECH_dom"/>
</dbReference>
<dbReference type="CDD" id="cd06558">
    <property type="entry name" value="crotonase-like"/>
    <property type="match status" value="1"/>
</dbReference>
<dbReference type="EC" id="3.1.2.4" evidence="2"/>
<proteinExistence type="predicted"/>
<reference evidence="5 6" key="1">
    <citation type="submission" date="2016-11" db="EMBL/GenBank/DDBJ databases">
        <authorList>
            <person name="Jaros S."/>
            <person name="Januszkiewicz K."/>
            <person name="Wedrychowicz H."/>
        </authorList>
    </citation>
    <scope>NUCLEOTIDE SEQUENCE [LARGE SCALE GENOMIC DNA]</scope>
    <source>
        <strain evidence="5 6">DSM 18899</strain>
    </source>
</reference>
<dbReference type="InterPro" id="IPR032259">
    <property type="entry name" value="HIBYL-CoA-H"/>
</dbReference>
<dbReference type="STRING" id="1121279.SAMN02745887_00580"/>
<dbReference type="PANTHER" id="PTHR43176">
    <property type="entry name" value="3-HYDROXYISOBUTYRYL-COA HYDROLASE-RELATED"/>
    <property type="match status" value="1"/>
</dbReference>
<evidence type="ECO:0000313" key="5">
    <source>
        <dbReference type="EMBL" id="SFZ72283.1"/>
    </source>
</evidence>
<evidence type="ECO:0000313" key="6">
    <source>
        <dbReference type="Proteomes" id="UP000186513"/>
    </source>
</evidence>
<dbReference type="InterPro" id="IPR029045">
    <property type="entry name" value="ClpP/crotonase-like_dom_sf"/>
</dbReference>
<name>A0A1K2H701_9NEIS</name>
<dbReference type="SUPFAM" id="SSF52096">
    <property type="entry name" value="ClpP/crotonase"/>
    <property type="match status" value="1"/>
</dbReference>
<feature type="domain" description="Enoyl-CoA hydratase/isomerase" evidence="4">
    <location>
        <begin position="20"/>
        <end position="356"/>
    </location>
</feature>
<dbReference type="RefSeq" id="WP_072427123.1">
    <property type="nucleotide sequence ID" value="NZ_FPKR01000002.1"/>
</dbReference>
<evidence type="ECO:0000256" key="2">
    <source>
        <dbReference type="ARBA" id="ARBA00011915"/>
    </source>
</evidence>
<dbReference type="Proteomes" id="UP000186513">
    <property type="component" value="Unassembled WGS sequence"/>
</dbReference>
<accession>A0A1K2H701</accession>
<comment type="catalytic activity">
    <reaction evidence="1">
        <text>3-hydroxy-2-methylpropanoyl-CoA + H2O = 3-hydroxy-2-methylpropanoate + CoA + H(+)</text>
        <dbReference type="Rhea" id="RHEA:20888"/>
        <dbReference type="ChEBI" id="CHEBI:11805"/>
        <dbReference type="ChEBI" id="CHEBI:15377"/>
        <dbReference type="ChEBI" id="CHEBI:15378"/>
        <dbReference type="ChEBI" id="CHEBI:57287"/>
        <dbReference type="ChEBI" id="CHEBI:57340"/>
        <dbReference type="EC" id="3.1.2.4"/>
    </reaction>
</comment>
<dbReference type="Gene3D" id="3.90.226.10">
    <property type="entry name" value="2-enoyl-CoA Hydratase, Chain A, domain 1"/>
    <property type="match status" value="1"/>
</dbReference>
<keyword evidence="6" id="KW-1185">Reference proteome</keyword>
<dbReference type="GO" id="GO:0006574">
    <property type="term" value="P:L-valine catabolic process"/>
    <property type="evidence" value="ECO:0007669"/>
    <property type="project" value="TreeGrafter"/>
</dbReference>
<dbReference type="GO" id="GO:0003860">
    <property type="term" value="F:3-hydroxyisobutyryl-CoA hydrolase activity"/>
    <property type="evidence" value="ECO:0007669"/>
    <property type="project" value="UniProtKB-EC"/>
</dbReference>
<sequence length="359" mass="38841">MTSKTVVFELLPTESGHLIGQITLSAEKSLNALSLEMIRQIAPQLAAWRDDARVACVLLRGAGEKAFCAGGDVVAMHAAIRAGDFALTDAFFGEEYALDYAIHTYPKPILAWGHGIVMGGGLGLMAGASHRVVTERSRIAMPEITIGLYPDVGASWFLNRLPGRLGLYLGLTGASFNAADALYVDLADFALPSSARDQVFAGLGALSWQGWGEADKAVLGNYLRDQMRQHALELPASPIRSHFDAIRSLMDYESVDEMVAAICSYNGADDWLRAGAQKLAAGSPTSIRLVLAAQQRARQLSLAQVFEMELNLSRQCCRHPDFAEGVRALLVDKDNAPHWSPATLAEVTPDYIDAFFYAP</sequence>
<dbReference type="PANTHER" id="PTHR43176:SF3">
    <property type="entry name" value="3-HYDROXYISOBUTYRYL-COA HYDROLASE, MITOCHONDRIAL"/>
    <property type="match status" value="1"/>
</dbReference>
<evidence type="ECO:0000256" key="3">
    <source>
        <dbReference type="ARBA" id="ARBA00022801"/>
    </source>
</evidence>
<protein>
    <recommendedName>
        <fullName evidence="2">3-hydroxyisobutyryl-CoA hydrolase</fullName>
        <ecNumber evidence="2">3.1.2.4</ecNumber>
    </recommendedName>
</protein>
<keyword evidence="3" id="KW-0378">Hydrolase</keyword>
<dbReference type="GO" id="GO:0005829">
    <property type="term" value="C:cytosol"/>
    <property type="evidence" value="ECO:0007669"/>
    <property type="project" value="TreeGrafter"/>
</dbReference>
<evidence type="ECO:0000256" key="1">
    <source>
        <dbReference type="ARBA" id="ARBA00001709"/>
    </source>
</evidence>
<gene>
    <name evidence="5" type="ORF">SAMN02745887_00580</name>
</gene>
<dbReference type="AlphaFoldDB" id="A0A1K2H701"/>
<dbReference type="EMBL" id="FPKR01000002">
    <property type="protein sequence ID" value="SFZ72283.1"/>
    <property type="molecule type" value="Genomic_DNA"/>
</dbReference>
<dbReference type="NCBIfam" id="NF004127">
    <property type="entry name" value="PRK05617.1"/>
    <property type="match status" value="1"/>
</dbReference>
<dbReference type="OrthoDB" id="9790967at2"/>
<evidence type="ECO:0000259" key="4">
    <source>
        <dbReference type="Pfam" id="PF16113"/>
    </source>
</evidence>